<evidence type="ECO:0000256" key="10">
    <source>
        <dbReference type="NCBIfam" id="TIGR02408"/>
    </source>
</evidence>
<comment type="similarity">
    <text evidence="3">Belongs to the PhyH family. EctD subfamily.</text>
</comment>
<evidence type="ECO:0000256" key="8">
    <source>
        <dbReference type="ARBA" id="ARBA00023004"/>
    </source>
</evidence>
<dbReference type="InterPro" id="IPR012774">
    <property type="entry name" value="EctD"/>
</dbReference>
<protein>
    <recommendedName>
        <fullName evidence="10">Ectoine hydroxylase</fullName>
        <ecNumber evidence="10">1.14.11.55</ecNumber>
    </recommendedName>
</protein>
<evidence type="ECO:0000256" key="9">
    <source>
        <dbReference type="ARBA" id="ARBA00049228"/>
    </source>
</evidence>
<organism evidence="11 12">
    <name type="scientific">Halopolyspora algeriensis</name>
    <dbReference type="NCBI Taxonomy" id="1500506"/>
    <lineage>
        <taxon>Bacteria</taxon>
        <taxon>Bacillati</taxon>
        <taxon>Actinomycetota</taxon>
        <taxon>Actinomycetes</taxon>
        <taxon>Actinomycetes incertae sedis</taxon>
        <taxon>Halopolyspora</taxon>
    </lineage>
</organism>
<evidence type="ECO:0000256" key="7">
    <source>
        <dbReference type="ARBA" id="ARBA00023002"/>
    </source>
</evidence>
<name>A0A368VPW1_9ACTN</name>
<comment type="caution">
    <text evidence="11">The sequence shown here is derived from an EMBL/GenBank/DDBJ whole genome shotgun (WGS) entry which is preliminary data.</text>
</comment>
<reference evidence="11 12" key="1">
    <citation type="submission" date="2018-07" db="EMBL/GenBank/DDBJ databases">
        <title>Genomic Encyclopedia of Type Strains, Phase III (KMG-III): the genomes of soil and plant-associated and newly described type strains.</title>
        <authorList>
            <person name="Whitman W."/>
        </authorList>
    </citation>
    <scope>NUCLEOTIDE SEQUENCE [LARGE SCALE GENOMIC DNA]</scope>
    <source>
        <strain evidence="11 12">CECT 8575</strain>
    </source>
</reference>
<evidence type="ECO:0000256" key="2">
    <source>
        <dbReference type="ARBA" id="ARBA00004063"/>
    </source>
</evidence>
<evidence type="ECO:0000256" key="4">
    <source>
        <dbReference type="ARBA" id="ARBA00011738"/>
    </source>
</evidence>
<comment type="subunit">
    <text evidence="4">Homodimer.</text>
</comment>
<sequence>MATVRNTHRSLRREFEKEARTMTIADASTRDPYPTRGTESVLIERADPTVWPGVDSGPASREELATHEDKGFHLMEGLLTPAEVQTYWGELERLTRDPDVRADERTVVEKSSDEVRSIFDVHKISEPIGELIRDPRVLDRARQILGSDVYVHQSRINYMPGFKGNGFYWHSDFETWHAEDGMPAPRAVSISIALTDNYSFNGGLMVVPGSHRTFISCIGETPQDNYKSSLQEQEVGVPGHDDITKFAYASGIEQFTGPAGSALWFDSNCLHGSGNNITPFPRSNIFVVFNSVHNTLVEPYAAEKPRPEFIASRDFTPVRR</sequence>
<keyword evidence="8" id="KW-0408">Iron</keyword>
<keyword evidence="5" id="KW-0479">Metal-binding</keyword>
<evidence type="ECO:0000256" key="1">
    <source>
        <dbReference type="ARBA" id="ARBA00001954"/>
    </source>
</evidence>
<comment type="cofactor">
    <cofactor evidence="1">
        <name>Fe(2+)</name>
        <dbReference type="ChEBI" id="CHEBI:29033"/>
    </cofactor>
</comment>
<dbReference type="Gene3D" id="2.60.120.620">
    <property type="entry name" value="q2cbj1_9rhob like domain"/>
    <property type="match status" value="1"/>
</dbReference>
<evidence type="ECO:0000313" key="11">
    <source>
        <dbReference type="EMBL" id="RCW43538.1"/>
    </source>
</evidence>
<dbReference type="GO" id="GO:0005506">
    <property type="term" value="F:iron ion binding"/>
    <property type="evidence" value="ECO:0007669"/>
    <property type="project" value="UniProtKB-ARBA"/>
</dbReference>
<comment type="catalytic activity">
    <reaction evidence="9">
        <text>L-ectoine + 2-oxoglutarate + O2 = 5-hydroxyectoine + succinate + CO2</text>
        <dbReference type="Rhea" id="RHEA:45740"/>
        <dbReference type="ChEBI" id="CHEBI:15379"/>
        <dbReference type="ChEBI" id="CHEBI:16526"/>
        <dbReference type="ChEBI" id="CHEBI:16810"/>
        <dbReference type="ChEBI" id="CHEBI:30031"/>
        <dbReference type="ChEBI" id="CHEBI:58515"/>
        <dbReference type="ChEBI" id="CHEBI:85413"/>
        <dbReference type="EC" id="1.14.11.55"/>
    </reaction>
</comment>
<dbReference type="AlphaFoldDB" id="A0A368VPW1"/>
<gene>
    <name evidence="11" type="ORF">DFQ14_10613</name>
</gene>
<keyword evidence="7" id="KW-0560">Oxidoreductase</keyword>
<dbReference type="PANTHER" id="PTHR20883:SF48">
    <property type="entry name" value="ECTOINE DIOXYGENASE"/>
    <property type="match status" value="1"/>
</dbReference>
<dbReference type="Pfam" id="PF05721">
    <property type="entry name" value="PhyH"/>
    <property type="match status" value="1"/>
</dbReference>
<evidence type="ECO:0000313" key="12">
    <source>
        <dbReference type="Proteomes" id="UP000253495"/>
    </source>
</evidence>
<dbReference type="PANTHER" id="PTHR20883">
    <property type="entry name" value="PHYTANOYL-COA DIOXYGENASE DOMAIN CONTAINING 1"/>
    <property type="match status" value="1"/>
</dbReference>
<evidence type="ECO:0000256" key="5">
    <source>
        <dbReference type="ARBA" id="ARBA00022723"/>
    </source>
</evidence>
<keyword evidence="6" id="KW-0223">Dioxygenase</keyword>
<comment type="function">
    <text evidence="2">Involved in the biosynthesis of 5-hydroxyectoine, called compatible solute, which helps organisms to survive extreme osmotic stress by acting as a highly soluble organic osmolyte. Catalyzes the 2-oxoglutarate-dependent selective hydroxylation of L-ectoine to yield (4S,5S)-5-hydroxyectoine.</text>
</comment>
<dbReference type="NCBIfam" id="TIGR02408">
    <property type="entry name" value="ectoine_ThpD"/>
    <property type="match status" value="1"/>
</dbReference>
<dbReference type="EC" id="1.14.11.55" evidence="10"/>
<dbReference type="EMBL" id="QPJC01000006">
    <property type="protein sequence ID" value="RCW43538.1"/>
    <property type="molecule type" value="Genomic_DNA"/>
</dbReference>
<proteinExistence type="inferred from homology"/>
<dbReference type="GO" id="GO:0016706">
    <property type="term" value="F:2-oxoglutarate-dependent dioxygenase activity"/>
    <property type="evidence" value="ECO:0007669"/>
    <property type="project" value="InterPro"/>
</dbReference>
<dbReference type="SUPFAM" id="SSF51197">
    <property type="entry name" value="Clavaminate synthase-like"/>
    <property type="match status" value="1"/>
</dbReference>
<evidence type="ECO:0000256" key="6">
    <source>
        <dbReference type="ARBA" id="ARBA00022964"/>
    </source>
</evidence>
<accession>A0A368VPW1</accession>
<evidence type="ECO:0000256" key="3">
    <source>
        <dbReference type="ARBA" id="ARBA00007851"/>
    </source>
</evidence>
<dbReference type="Proteomes" id="UP000253495">
    <property type="component" value="Unassembled WGS sequence"/>
</dbReference>
<dbReference type="InterPro" id="IPR008775">
    <property type="entry name" value="Phytyl_CoA_dOase-like"/>
</dbReference>
<keyword evidence="12" id="KW-1185">Reference proteome</keyword>